<evidence type="ECO:0000256" key="6">
    <source>
        <dbReference type="ARBA" id="ARBA00022692"/>
    </source>
</evidence>
<dbReference type="InterPro" id="IPR036950">
    <property type="entry name" value="PBP_transglycosylase"/>
</dbReference>
<dbReference type="EC" id="2.4.-.-" evidence="17"/>
<dbReference type="InterPro" id="IPR050396">
    <property type="entry name" value="Glycosyltr_51/Transpeptidase"/>
</dbReference>
<dbReference type="InterPro" id="IPR001264">
    <property type="entry name" value="Glyco_trans_51"/>
</dbReference>
<evidence type="ECO:0000256" key="2">
    <source>
        <dbReference type="ARBA" id="ARBA00022645"/>
    </source>
</evidence>
<dbReference type="Gene3D" id="3.90.1310.40">
    <property type="match status" value="1"/>
</dbReference>
<evidence type="ECO:0000256" key="13">
    <source>
        <dbReference type="ARBA" id="ARBA00034000"/>
    </source>
</evidence>
<evidence type="ECO:0000256" key="7">
    <source>
        <dbReference type="ARBA" id="ARBA00022960"/>
    </source>
</evidence>
<dbReference type="InterPro" id="IPR023346">
    <property type="entry name" value="Lysozyme-like_dom_sf"/>
</dbReference>
<keyword evidence="9 15" id="KW-1133">Transmembrane helix</keyword>
<keyword evidence="18" id="KW-1185">Reference proteome</keyword>
<keyword evidence="2" id="KW-0121">Carboxypeptidase</keyword>
<dbReference type="EMBL" id="JAWDIQ010000001">
    <property type="protein sequence ID" value="MDY0408705.1"/>
    <property type="molecule type" value="Genomic_DNA"/>
</dbReference>
<evidence type="ECO:0000256" key="5">
    <source>
        <dbReference type="ARBA" id="ARBA00022679"/>
    </source>
</evidence>
<dbReference type="PANTHER" id="PTHR32282:SF32">
    <property type="entry name" value="PENICILLIN-BINDING PROTEIN 2A"/>
    <property type="match status" value="1"/>
</dbReference>
<dbReference type="Proteomes" id="UP001275315">
    <property type="component" value="Unassembled WGS sequence"/>
</dbReference>
<comment type="catalytic activity">
    <reaction evidence="14">
        <text>[GlcNAc-(1-&gt;4)-Mur2Ac(oyl-L-Ala-gamma-D-Glu-L-Lys-D-Ala-D-Ala)](n)-di-trans,octa-cis-undecaprenyl diphosphate + beta-D-GlcNAc-(1-&gt;4)-Mur2Ac(oyl-L-Ala-gamma-D-Glu-L-Lys-D-Ala-D-Ala)-di-trans,octa-cis-undecaprenyl diphosphate = [GlcNAc-(1-&gt;4)-Mur2Ac(oyl-L-Ala-gamma-D-Glu-L-Lys-D-Ala-D-Ala)](n+1)-di-trans,octa-cis-undecaprenyl diphosphate + di-trans,octa-cis-undecaprenyl diphosphate + H(+)</text>
        <dbReference type="Rhea" id="RHEA:23708"/>
        <dbReference type="Rhea" id="RHEA-COMP:9602"/>
        <dbReference type="Rhea" id="RHEA-COMP:9603"/>
        <dbReference type="ChEBI" id="CHEBI:15378"/>
        <dbReference type="ChEBI" id="CHEBI:58405"/>
        <dbReference type="ChEBI" id="CHEBI:60033"/>
        <dbReference type="ChEBI" id="CHEBI:78435"/>
        <dbReference type="EC" id="2.4.99.28"/>
    </reaction>
</comment>
<dbReference type="InterPro" id="IPR012338">
    <property type="entry name" value="Beta-lactam/transpept-like"/>
</dbReference>
<protein>
    <submittedName>
        <fullName evidence="17">Transglycosylase domain-containing protein</fullName>
        <ecNumber evidence="17">2.4.-.-</ecNumber>
    </submittedName>
</protein>
<keyword evidence="1" id="KW-1003">Cell membrane</keyword>
<evidence type="ECO:0000259" key="16">
    <source>
        <dbReference type="Pfam" id="PF00912"/>
    </source>
</evidence>
<dbReference type="SUPFAM" id="SSF53955">
    <property type="entry name" value="Lysozyme-like"/>
    <property type="match status" value="1"/>
</dbReference>
<evidence type="ECO:0000256" key="9">
    <source>
        <dbReference type="ARBA" id="ARBA00022989"/>
    </source>
</evidence>
<evidence type="ECO:0000256" key="11">
    <source>
        <dbReference type="ARBA" id="ARBA00023268"/>
    </source>
</evidence>
<dbReference type="Pfam" id="PF00912">
    <property type="entry name" value="Transgly"/>
    <property type="match status" value="1"/>
</dbReference>
<organism evidence="17 18">
    <name type="scientific">Paracerasibacillus soli</name>
    <dbReference type="NCBI Taxonomy" id="480284"/>
    <lineage>
        <taxon>Bacteria</taxon>
        <taxon>Bacillati</taxon>
        <taxon>Bacillota</taxon>
        <taxon>Bacilli</taxon>
        <taxon>Bacillales</taxon>
        <taxon>Bacillaceae</taxon>
        <taxon>Paracerasibacillus</taxon>
    </lineage>
</organism>
<dbReference type="GO" id="GO:0016757">
    <property type="term" value="F:glycosyltransferase activity"/>
    <property type="evidence" value="ECO:0007669"/>
    <property type="project" value="UniProtKB-KW"/>
</dbReference>
<dbReference type="Gene3D" id="1.10.3810.10">
    <property type="entry name" value="Biosynthetic peptidoglycan transglycosylase-like"/>
    <property type="match status" value="1"/>
</dbReference>
<name>A0ABU5CQQ8_9BACI</name>
<keyword evidence="7" id="KW-0133">Cell shape</keyword>
<accession>A0ABU5CQQ8</accession>
<evidence type="ECO:0000256" key="12">
    <source>
        <dbReference type="ARBA" id="ARBA00023316"/>
    </source>
</evidence>
<evidence type="ECO:0000256" key="8">
    <source>
        <dbReference type="ARBA" id="ARBA00022984"/>
    </source>
</evidence>
<keyword evidence="4 17" id="KW-0328">Glycosyltransferase</keyword>
<comment type="caution">
    <text evidence="17">The sequence shown here is derived from an EMBL/GenBank/DDBJ whole genome shotgun (WGS) entry which is preliminary data.</text>
</comment>
<evidence type="ECO:0000256" key="3">
    <source>
        <dbReference type="ARBA" id="ARBA00022670"/>
    </source>
</evidence>
<keyword evidence="10 15" id="KW-0472">Membrane</keyword>
<sequence length="420" mass="47486">MDFKQILRNLGGKSKEILQTGKIQRSLRITYDVVWNVILFFLIIGVVGLFFGVGIGAGYFASLVKDEPIRSAQEMEKSIYNYEETSKLYFANNVYFADVQADLHREETSLDNVSEHLINAVIATEDQQFREHNGVVPKAIVRAIAQEALNSDTKSGGSTLTQQLIKNQILTNEVSFDRKAKEILLALRLEKFFSKDQIIEAYLNVIPYGRDASGRNIAGIQTAAKGVFGISAKKLNIPQAAYLAGMPQNPYSFTPFKVGGGVKSEEGISPGINRMKTVLKRMHDEKYITTAEYKEALDYDITADFAKKKTSPTDKYGYLNDELKERAIKILTKILAEKDGYSEEDLNEDHALYEKYRILGERDLKMKGYHIYSTIDKEIYDAFQEVAKNYQHYGPDRTIQVEDKSGKKVNKVAVFKRVAC</sequence>
<keyword evidence="6 15" id="KW-0812">Transmembrane</keyword>
<evidence type="ECO:0000256" key="4">
    <source>
        <dbReference type="ARBA" id="ARBA00022676"/>
    </source>
</evidence>
<keyword evidence="2" id="KW-0378">Hydrolase</keyword>
<keyword evidence="5 17" id="KW-0808">Transferase</keyword>
<keyword evidence="3" id="KW-0645">Protease</keyword>
<keyword evidence="8" id="KW-0573">Peptidoglycan synthesis</keyword>
<evidence type="ECO:0000256" key="1">
    <source>
        <dbReference type="ARBA" id="ARBA00022475"/>
    </source>
</evidence>
<evidence type="ECO:0000256" key="15">
    <source>
        <dbReference type="SAM" id="Phobius"/>
    </source>
</evidence>
<reference evidence="17 18" key="1">
    <citation type="submission" date="2023-10" db="EMBL/GenBank/DDBJ databases">
        <title>Virgibacillus soli CC-YMP-6 genome.</title>
        <authorList>
            <person name="Miliotis G."/>
            <person name="Sengupta P."/>
            <person name="Hameed A."/>
            <person name="Chuvochina M."/>
            <person name="Mcdonagh F."/>
            <person name="Simpson A.C."/>
            <person name="Singh N.K."/>
            <person name="Rekha P.D."/>
            <person name="Raman K."/>
            <person name="Hugenholtz P."/>
            <person name="Venkateswaran K."/>
        </authorList>
    </citation>
    <scope>NUCLEOTIDE SEQUENCE [LARGE SCALE GENOMIC DNA]</scope>
    <source>
        <strain evidence="17 18">CC-YMP-6</strain>
    </source>
</reference>
<evidence type="ECO:0000313" key="18">
    <source>
        <dbReference type="Proteomes" id="UP001275315"/>
    </source>
</evidence>
<dbReference type="RefSeq" id="WP_320379418.1">
    <property type="nucleotide sequence ID" value="NZ_JAWDIQ010000001.1"/>
</dbReference>
<proteinExistence type="predicted"/>
<feature type="domain" description="Glycosyl transferase family 51" evidence="16">
    <location>
        <begin position="99"/>
        <end position="283"/>
    </location>
</feature>
<gene>
    <name evidence="17" type="ORF">RWD45_09245</name>
</gene>
<dbReference type="PANTHER" id="PTHR32282">
    <property type="entry name" value="BINDING PROTEIN TRANSPEPTIDASE, PUTATIVE-RELATED"/>
    <property type="match status" value="1"/>
</dbReference>
<evidence type="ECO:0000313" key="17">
    <source>
        <dbReference type="EMBL" id="MDY0408705.1"/>
    </source>
</evidence>
<evidence type="ECO:0000256" key="14">
    <source>
        <dbReference type="ARBA" id="ARBA00049902"/>
    </source>
</evidence>
<evidence type="ECO:0000256" key="10">
    <source>
        <dbReference type="ARBA" id="ARBA00023136"/>
    </source>
</evidence>
<dbReference type="SUPFAM" id="SSF56601">
    <property type="entry name" value="beta-lactamase/transpeptidase-like"/>
    <property type="match status" value="1"/>
</dbReference>
<comment type="catalytic activity">
    <reaction evidence="13">
        <text>Preferential cleavage: (Ac)2-L-Lys-D-Ala-|-D-Ala. Also transpeptidation of peptidyl-alanyl moieties that are N-acyl substituents of D-alanine.</text>
        <dbReference type="EC" id="3.4.16.4"/>
    </reaction>
</comment>
<keyword evidence="12" id="KW-0961">Cell wall biogenesis/degradation</keyword>
<keyword evidence="11" id="KW-0511">Multifunctional enzyme</keyword>
<feature type="transmembrane region" description="Helical" evidence="15">
    <location>
        <begin position="33"/>
        <end position="61"/>
    </location>
</feature>